<accession>F8UNK0</accession>
<feature type="active site" description="Acyl-thioester intermediate" evidence="2">
    <location>
        <position position="197"/>
    </location>
</feature>
<feature type="transmembrane region" description="Helical" evidence="3">
    <location>
        <begin position="235"/>
        <end position="254"/>
    </location>
</feature>
<organism evidence="4">
    <name type="scientific">Clostridium perfringens</name>
    <dbReference type="NCBI Taxonomy" id="1502"/>
    <lineage>
        <taxon>Bacteria</taxon>
        <taxon>Bacillati</taxon>
        <taxon>Bacillota</taxon>
        <taxon>Clostridia</taxon>
        <taxon>Eubacteriales</taxon>
        <taxon>Clostridiaceae</taxon>
        <taxon>Clostridium</taxon>
    </lineage>
</organism>
<reference evidence="5 6" key="3">
    <citation type="submission" date="2020-12" db="EMBL/GenBank/DDBJ databases">
        <title>Comparative genomics of Clostridium perfringens reveals patterns of host-associated phylogenetic clades and virulence factors.</title>
        <authorList>
            <person name="Smith A.H."/>
            <person name="Geier R."/>
        </authorList>
    </citation>
    <scope>NUCLEOTIDE SEQUENCE [LARGE SCALE GENOMIC DNA]</scope>
    <source>
        <strain evidence="5 6">CHD15829P</strain>
    </source>
</reference>
<proteinExistence type="predicted"/>
<evidence type="ECO:0000256" key="3">
    <source>
        <dbReference type="SAM" id="Phobius"/>
    </source>
</evidence>
<dbReference type="Proteomes" id="UP000668358">
    <property type="component" value="Unassembled WGS sequence"/>
</dbReference>
<name>F8UNK0_CLOPF</name>
<keyword evidence="3" id="KW-0812">Transmembrane</keyword>
<geneLocation type="plasmid" evidence="4">
    <name>pCP4netB</name>
</geneLocation>
<sequence length="265" mass="30131">MKIFKKMYICLLILITLIAFGMLLYPSISNYINNKYAVSTIVKYEKHIENIEKEEINKLLKKASIYNSDIAKGRISKSKFKDGYMLGYVDIPKINIKLPIYEGTSNEVLKKGVGVIDGTSIPIGGENTHSVLSAHTGLTTQKLFTDIDQLKKGDFFYINIFGNRLAYKVDEINIVKPNDTSKINISPNKDYVTLLTCYPYGINTERLLVRGERVFEKDNDLSEADNLVNDRCININFIFIGIILILLFTLVIILKIKNKNSKTKN</sequence>
<evidence type="ECO:0000313" key="6">
    <source>
        <dbReference type="Proteomes" id="UP000668358"/>
    </source>
</evidence>
<feature type="active site" description="Proton donor/acceptor" evidence="2">
    <location>
        <position position="135"/>
    </location>
</feature>
<dbReference type="SUPFAM" id="SSF63817">
    <property type="entry name" value="Sortase"/>
    <property type="match status" value="1"/>
</dbReference>
<evidence type="ECO:0000256" key="1">
    <source>
        <dbReference type="ARBA" id="ARBA00022801"/>
    </source>
</evidence>
<dbReference type="RefSeq" id="WP_032495198.1">
    <property type="nucleotide sequence ID" value="NZ_CATNYE010000012.1"/>
</dbReference>
<protein>
    <submittedName>
        <fullName evidence="5">Class C sortase</fullName>
    </submittedName>
    <submittedName>
        <fullName evidence="4">Sortase family protein</fullName>
    </submittedName>
</protein>
<keyword evidence="3" id="KW-0472">Membrane</keyword>
<keyword evidence="4" id="KW-0614">Plasmid</keyword>
<dbReference type="InterPro" id="IPR005754">
    <property type="entry name" value="Sortase"/>
</dbReference>
<evidence type="ECO:0000313" key="5">
    <source>
        <dbReference type="EMBL" id="MBO3417985.1"/>
    </source>
</evidence>
<dbReference type="NCBIfam" id="NF033745">
    <property type="entry name" value="class_C_sortase"/>
    <property type="match status" value="1"/>
</dbReference>
<reference evidence="4" key="1">
    <citation type="journal article" date="2010" name="PLoS ONE">
        <title>Identification of novel pathogenicity loci in Clostridium perfringens strains that cause avian necrotic enteritis.</title>
        <authorList>
            <person name="Lepp D."/>
            <person name="Roxas B."/>
            <person name="Parreira V.R."/>
            <person name="Marri P.R."/>
            <person name="Rosey E.L."/>
            <person name="Gong J."/>
            <person name="Songer J.G."/>
            <person name="Vedantam G."/>
            <person name="Prescott J.F."/>
        </authorList>
    </citation>
    <scope>NUCLEOTIDE SEQUENCE</scope>
    <source>
        <strain evidence="4">CP4</strain>
        <plasmid evidence="4">pCP4netB</plasmid>
    </source>
</reference>
<dbReference type="InterPro" id="IPR042002">
    <property type="entry name" value="Sortase_C"/>
</dbReference>
<reference evidence="4" key="2">
    <citation type="submission" date="2011-04" db="EMBL/GenBank/DDBJ databases">
        <authorList>
            <person name="Lepp D."/>
            <person name="Roxas B."/>
            <person name="Parreira V.R."/>
            <person name="Marri P.R."/>
            <person name="Rosey E.L."/>
            <person name="Gong J."/>
            <person name="Songer J.G."/>
            <person name="Vedantam G."/>
            <person name="Prescott J.F."/>
        </authorList>
    </citation>
    <scope>NUCLEOTIDE SEQUENCE</scope>
    <source>
        <strain evidence="4">CP4</strain>
        <plasmid evidence="4">pCP4netB</plasmid>
    </source>
</reference>
<dbReference type="InterPro" id="IPR023365">
    <property type="entry name" value="Sortase_dom-sf"/>
</dbReference>
<evidence type="ECO:0000256" key="2">
    <source>
        <dbReference type="PIRSR" id="PIRSR605754-1"/>
    </source>
</evidence>
<keyword evidence="3" id="KW-1133">Transmembrane helix</keyword>
<evidence type="ECO:0000313" key="4">
    <source>
        <dbReference type="EMBL" id="AEJ34208.1"/>
    </source>
</evidence>
<dbReference type="GO" id="GO:0016787">
    <property type="term" value="F:hydrolase activity"/>
    <property type="evidence" value="ECO:0007669"/>
    <property type="project" value="UniProtKB-KW"/>
</dbReference>
<dbReference type="MEROPS" id="C60.007"/>
<dbReference type="EMBL" id="JF837812">
    <property type="protein sequence ID" value="AEJ34208.1"/>
    <property type="molecule type" value="Genomic_DNA"/>
</dbReference>
<dbReference type="CDD" id="cd05827">
    <property type="entry name" value="Sortase_C"/>
    <property type="match status" value="1"/>
</dbReference>
<dbReference type="NCBIfam" id="TIGR01076">
    <property type="entry name" value="sortase_fam"/>
    <property type="match status" value="1"/>
</dbReference>
<dbReference type="EMBL" id="JAENRE010000013">
    <property type="protein sequence ID" value="MBO3417985.1"/>
    <property type="molecule type" value="Genomic_DNA"/>
</dbReference>
<feature type="transmembrane region" description="Helical" evidence="3">
    <location>
        <begin position="7"/>
        <end position="25"/>
    </location>
</feature>
<gene>
    <name evidence="4" type="ORF">CP4_3470</name>
    <name evidence="5" type="ORF">JJB78_16040</name>
</gene>
<dbReference type="Pfam" id="PF04203">
    <property type="entry name" value="Sortase"/>
    <property type="match status" value="1"/>
</dbReference>
<dbReference type="AlphaFoldDB" id="F8UNK0"/>
<dbReference type="Gene3D" id="2.40.260.10">
    <property type="entry name" value="Sortase"/>
    <property type="match status" value="1"/>
</dbReference>
<keyword evidence="1" id="KW-0378">Hydrolase</keyword>